<dbReference type="EMBL" id="JACASF010000010">
    <property type="protein sequence ID" value="KAF6452801.1"/>
    <property type="molecule type" value="Genomic_DNA"/>
</dbReference>
<organism evidence="1 2">
    <name type="scientific">Molossus molossus</name>
    <name type="common">Pallas' mastiff bat</name>
    <name type="synonym">Vespertilio molossus</name>
    <dbReference type="NCBI Taxonomy" id="27622"/>
    <lineage>
        <taxon>Eukaryota</taxon>
        <taxon>Metazoa</taxon>
        <taxon>Chordata</taxon>
        <taxon>Craniata</taxon>
        <taxon>Vertebrata</taxon>
        <taxon>Euteleostomi</taxon>
        <taxon>Mammalia</taxon>
        <taxon>Eutheria</taxon>
        <taxon>Laurasiatheria</taxon>
        <taxon>Chiroptera</taxon>
        <taxon>Yangochiroptera</taxon>
        <taxon>Molossidae</taxon>
        <taxon>Molossus</taxon>
    </lineage>
</organism>
<comment type="caution">
    <text evidence="1">The sequence shown here is derived from an EMBL/GenBank/DDBJ whole genome shotgun (WGS) entry which is preliminary data.</text>
</comment>
<sequence length="131" mass="14104">MSSQGGTCIQQVLNKVACIALGPLKVLPATSTYTFWNQTAQFQSWLCHFLCSSGFPDRCANADDSTEYARPGSCPTTFQGISQGFIGVSKPEARTWGIWSTTGVLTPLLGSEGPSRLTEQVSASGIRRQRP</sequence>
<accession>A0A7J8FYY3</accession>
<gene>
    <name evidence="1" type="ORF">HJG59_008152</name>
</gene>
<name>A0A7J8FYY3_MOLMO</name>
<evidence type="ECO:0000313" key="1">
    <source>
        <dbReference type="EMBL" id="KAF6452801.1"/>
    </source>
</evidence>
<protein>
    <submittedName>
        <fullName evidence="1">Uncharacterized protein</fullName>
    </submittedName>
</protein>
<evidence type="ECO:0000313" key="2">
    <source>
        <dbReference type="Proteomes" id="UP000550707"/>
    </source>
</evidence>
<dbReference type="InParanoid" id="A0A7J8FYY3"/>
<proteinExistence type="predicted"/>
<dbReference type="Proteomes" id="UP000550707">
    <property type="component" value="Unassembled WGS sequence"/>
</dbReference>
<dbReference type="AlphaFoldDB" id="A0A7J8FYY3"/>
<keyword evidence="2" id="KW-1185">Reference proteome</keyword>
<reference evidence="1 2" key="1">
    <citation type="journal article" date="2020" name="Nature">
        <title>Six reference-quality genomes reveal evolution of bat adaptations.</title>
        <authorList>
            <person name="Jebb D."/>
            <person name="Huang Z."/>
            <person name="Pippel M."/>
            <person name="Hughes G.M."/>
            <person name="Lavrichenko K."/>
            <person name="Devanna P."/>
            <person name="Winkler S."/>
            <person name="Jermiin L.S."/>
            <person name="Skirmuntt E.C."/>
            <person name="Katzourakis A."/>
            <person name="Burkitt-Gray L."/>
            <person name="Ray D.A."/>
            <person name="Sullivan K.A.M."/>
            <person name="Roscito J.G."/>
            <person name="Kirilenko B.M."/>
            <person name="Davalos L.M."/>
            <person name="Corthals A.P."/>
            <person name="Power M.L."/>
            <person name="Jones G."/>
            <person name="Ransome R.D."/>
            <person name="Dechmann D.K.N."/>
            <person name="Locatelli A.G."/>
            <person name="Puechmaille S.J."/>
            <person name="Fedrigo O."/>
            <person name="Jarvis E.D."/>
            <person name="Hiller M."/>
            <person name="Vernes S.C."/>
            <person name="Myers E.W."/>
            <person name="Teeling E.C."/>
        </authorList>
    </citation>
    <scope>NUCLEOTIDE SEQUENCE [LARGE SCALE GENOMIC DNA]</scope>
    <source>
        <strain evidence="1">MMolMol1</strain>
        <tissue evidence="1">Muscle</tissue>
    </source>
</reference>